<protein>
    <submittedName>
        <fullName evidence="2">Uncharacterized protein</fullName>
    </submittedName>
</protein>
<evidence type="ECO:0000313" key="3">
    <source>
        <dbReference type="Proteomes" id="UP001237642"/>
    </source>
</evidence>
<accession>A0AAD8J4T3</accession>
<evidence type="ECO:0000256" key="1">
    <source>
        <dbReference type="SAM" id="MobiDB-lite"/>
    </source>
</evidence>
<dbReference type="EMBL" id="JAUIZM010000002">
    <property type="protein sequence ID" value="KAK1396869.1"/>
    <property type="molecule type" value="Genomic_DNA"/>
</dbReference>
<dbReference type="Proteomes" id="UP001237642">
    <property type="component" value="Unassembled WGS sequence"/>
</dbReference>
<dbReference type="SUPFAM" id="SSF50249">
    <property type="entry name" value="Nucleic acid-binding proteins"/>
    <property type="match status" value="1"/>
</dbReference>
<sequence length="864" mass="95832">MYPTHPMHQMDESINNSLKSITQKGSKRPPTSNQSSPTSSKPVLKRRHSSPSQTNNALRSLDLNLESQQSNTTGSGNTDVVTPTPDRHPLKFSSNVVHDSVLNRRLNPIQKFAKSPSNIHYHDKNKENLPPNTGKQISKLNGETLFSDKSKFVLIGNFLLIYKTFVAPRTPLGISQSPSLTPQSGLTQRSLLISASKPLSAPLILDQNVSRSEQPVSTSSIRSDRSSLAQRSNFDYLHKKINVISNISPSARRLAEVDLQSVNSHVSKPAQSNLKVQTSASHKNIFHLPASSVLTKVHPGSSKSSNILSVDCYGRKNKDDVQAKSNATKSSETPHITQIHMNLKQLNAYSSLTNEDIEHSKMTIYPNHQSDKTEDNYASTSGTKNLLNTFNAAAEDDDGQSTDFATQDDEDFQLDLQSEYLSDDSSDEMDILPEDIAGSVENLDPIRIIQTHFGEKLIVRFRIHDGRHSVKVTFFDEKIASLDPILQGYFETRPIVVLSTLRLSMFKGIDHILGLIQVNSLSSSRVFFNIDYQPVTVLRHRYSHKVSVWGKLAVKTDEEYQKIEDKLVVVIVTSTKLKIFKNSVQISTLPSSKVYLNLDDEVVTAMKNRLEEEGYKAPENYLASPLPSLSHRVIETITLKKLSEKTDTDDLNLEGTGEYPPNIKNIVGKELTFRIEISSDNVLLHSRIFNVIDAYDNEYLASSPSNASIGAVAISCFSENTIDLSNCDDTPGTPGLLGADLANLVNVAALKATMDCYKVVNLVDLEYVKNEILMLSEGNSIRLDRSSLAQRSEVDYLQKKINVSSLISPSARRLAEIDFQSILHLTNSLKHDAYSSLSYDHSLLFSLSGVNSHVSKPANSDLKV</sequence>
<comment type="caution">
    <text evidence="2">The sequence shown here is derived from an EMBL/GenBank/DDBJ whole genome shotgun (WGS) entry which is preliminary data.</text>
</comment>
<proteinExistence type="predicted"/>
<gene>
    <name evidence="2" type="ORF">POM88_006732</name>
</gene>
<evidence type="ECO:0000313" key="2">
    <source>
        <dbReference type="EMBL" id="KAK1396869.1"/>
    </source>
</evidence>
<feature type="compositionally biased region" description="Low complexity" evidence="1">
    <location>
        <begin position="29"/>
        <end position="42"/>
    </location>
</feature>
<feature type="compositionally biased region" description="Polar residues" evidence="1">
    <location>
        <begin position="12"/>
        <end position="24"/>
    </location>
</feature>
<dbReference type="Gene3D" id="2.40.50.140">
    <property type="entry name" value="Nucleic acid-binding proteins"/>
    <property type="match status" value="2"/>
</dbReference>
<reference evidence="2" key="2">
    <citation type="submission" date="2023-05" db="EMBL/GenBank/DDBJ databases">
        <authorList>
            <person name="Schelkunov M.I."/>
        </authorList>
    </citation>
    <scope>NUCLEOTIDE SEQUENCE</scope>
    <source>
        <strain evidence="2">Hsosn_3</strain>
        <tissue evidence="2">Leaf</tissue>
    </source>
</reference>
<organism evidence="2 3">
    <name type="scientific">Heracleum sosnowskyi</name>
    <dbReference type="NCBI Taxonomy" id="360622"/>
    <lineage>
        <taxon>Eukaryota</taxon>
        <taxon>Viridiplantae</taxon>
        <taxon>Streptophyta</taxon>
        <taxon>Embryophyta</taxon>
        <taxon>Tracheophyta</taxon>
        <taxon>Spermatophyta</taxon>
        <taxon>Magnoliopsida</taxon>
        <taxon>eudicotyledons</taxon>
        <taxon>Gunneridae</taxon>
        <taxon>Pentapetalae</taxon>
        <taxon>asterids</taxon>
        <taxon>campanulids</taxon>
        <taxon>Apiales</taxon>
        <taxon>Apiaceae</taxon>
        <taxon>Apioideae</taxon>
        <taxon>apioid superclade</taxon>
        <taxon>Tordylieae</taxon>
        <taxon>Tordyliinae</taxon>
        <taxon>Heracleum</taxon>
    </lineage>
</organism>
<keyword evidence="3" id="KW-1185">Reference proteome</keyword>
<dbReference type="InterPro" id="IPR012340">
    <property type="entry name" value="NA-bd_OB-fold"/>
</dbReference>
<reference evidence="2" key="1">
    <citation type="submission" date="2023-02" db="EMBL/GenBank/DDBJ databases">
        <title>Genome of toxic invasive species Heracleum sosnowskyi carries increased number of genes despite the absence of recent whole-genome duplications.</title>
        <authorList>
            <person name="Schelkunov M."/>
            <person name="Shtratnikova V."/>
            <person name="Makarenko M."/>
            <person name="Klepikova A."/>
            <person name="Omelchenko D."/>
            <person name="Novikova G."/>
            <person name="Obukhova E."/>
            <person name="Bogdanov V."/>
            <person name="Penin A."/>
            <person name="Logacheva M."/>
        </authorList>
    </citation>
    <scope>NUCLEOTIDE SEQUENCE</scope>
    <source>
        <strain evidence="2">Hsosn_3</strain>
        <tissue evidence="2">Leaf</tissue>
    </source>
</reference>
<feature type="region of interest" description="Disordered" evidence="1">
    <location>
        <begin position="1"/>
        <end position="92"/>
    </location>
</feature>
<dbReference type="AlphaFoldDB" id="A0AAD8J4T3"/>
<feature type="compositionally biased region" description="Polar residues" evidence="1">
    <location>
        <begin position="65"/>
        <end position="81"/>
    </location>
</feature>
<name>A0AAD8J4T3_9APIA</name>